<dbReference type="PANTHER" id="PTHR46825:SF9">
    <property type="entry name" value="BETA-LACTAMASE-RELATED DOMAIN-CONTAINING PROTEIN"/>
    <property type="match status" value="1"/>
</dbReference>
<dbReference type="AlphaFoldDB" id="A0A5B7YFV3"/>
<protein>
    <recommendedName>
        <fullName evidence="2">Beta-lactamase-related domain-containing protein</fullName>
    </recommendedName>
</protein>
<gene>
    <name evidence="3" type="ORF">FBQ74_14365</name>
</gene>
<dbReference type="EMBL" id="CP039852">
    <property type="protein sequence ID" value="QCZ94577.1"/>
    <property type="molecule type" value="Genomic_DNA"/>
</dbReference>
<keyword evidence="4" id="KW-1185">Reference proteome</keyword>
<evidence type="ECO:0000313" key="4">
    <source>
        <dbReference type="Proteomes" id="UP000304912"/>
    </source>
</evidence>
<sequence length="629" mass="69935">MDQYRMLIYKRKYIMLKPIRLLAMAMAVSGWLFCLPALASESPPVTLDSLDKSMAELVKKENLPSLSYAIVQPDKPAHIKTIGSLQKGQETPVTADTAYRIASISKMFVGIAAMQLIEEGRIDPDSNVAEVLPEFEFENPWEATHPLKVKHLLESTTGFDEMSLAEFVYDNQPVMPLTEALRFQPDSHISRWAPGTRHSYSNTAAAVTALLIEKVTEQPFTDYVQTEIFTPLGMNHTFYGTALESVTMAEGHSGGNIVEHDHLLMYPAGGASSSISDMQRLLTFFTERGKPLLNAESIKRMEQSQTTNAGKFDAGYGVYNFSRYYDGWGYRGHDGSLPGWTSELSYLPDNGTGFALLLNDENPRAFYKAARLLADFIAQENTVPTVKAEPVPQRWQELSGYYRLINPRIEKQYFIERIASPVLIDINDEGAHLSMVANPGWQRDIVYVGNDIWSNDKGEIVMTSATDPVAGDVIHYGDRVFVTTSAFGAIADKVIFLAWFLTLVITVVYTPVWLINKARGKIVGAHSLQLRKWMSLSALIAVAFLVLIGVGLSNPFDNLGGPGPISVALFIASILLAIVTLWACWKRIKYRGPSTSRWLRGFVAVYLALQLVVVIYLAYFGVIGLVSWT</sequence>
<dbReference type="KEGG" id="salk:FBQ74_14365"/>
<dbReference type="InterPro" id="IPR050491">
    <property type="entry name" value="AmpC-like"/>
</dbReference>
<dbReference type="Proteomes" id="UP000304912">
    <property type="component" value="Chromosome"/>
</dbReference>
<feature type="domain" description="Beta-lactamase-related" evidence="2">
    <location>
        <begin position="51"/>
        <end position="373"/>
    </location>
</feature>
<dbReference type="Pfam" id="PF00144">
    <property type="entry name" value="Beta-lactamase"/>
    <property type="match status" value="1"/>
</dbReference>
<dbReference type="OrthoDB" id="119951at2"/>
<dbReference type="PANTHER" id="PTHR46825">
    <property type="entry name" value="D-ALANYL-D-ALANINE-CARBOXYPEPTIDASE/ENDOPEPTIDASE AMPH"/>
    <property type="match status" value="1"/>
</dbReference>
<dbReference type="InterPro" id="IPR012338">
    <property type="entry name" value="Beta-lactam/transpept-like"/>
</dbReference>
<keyword evidence="1" id="KW-1133">Transmembrane helix</keyword>
<feature type="transmembrane region" description="Helical" evidence="1">
    <location>
        <begin position="605"/>
        <end position="628"/>
    </location>
</feature>
<dbReference type="SUPFAM" id="SSF56601">
    <property type="entry name" value="beta-lactamase/transpeptidase-like"/>
    <property type="match status" value="1"/>
</dbReference>
<dbReference type="Gene3D" id="3.40.710.10">
    <property type="entry name" value="DD-peptidase/beta-lactamase superfamily"/>
    <property type="match status" value="1"/>
</dbReference>
<feature type="transmembrane region" description="Helical" evidence="1">
    <location>
        <begin position="536"/>
        <end position="553"/>
    </location>
</feature>
<organism evidence="3 4">
    <name type="scientific">Salinimonas iocasae</name>
    <dbReference type="NCBI Taxonomy" id="2572577"/>
    <lineage>
        <taxon>Bacteria</taxon>
        <taxon>Pseudomonadati</taxon>
        <taxon>Pseudomonadota</taxon>
        <taxon>Gammaproteobacteria</taxon>
        <taxon>Alteromonadales</taxon>
        <taxon>Alteromonadaceae</taxon>
        <taxon>Alteromonas/Salinimonas group</taxon>
        <taxon>Salinimonas</taxon>
    </lineage>
</organism>
<evidence type="ECO:0000259" key="2">
    <source>
        <dbReference type="Pfam" id="PF00144"/>
    </source>
</evidence>
<feature type="transmembrane region" description="Helical" evidence="1">
    <location>
        <begin position="494"/>
        <end position="515"/>
    </location>
</feature>
<keyword evidence="1" id="KW-0472">Membrane</keyword>
<dbReference type="InterPro" id="IPR001466">
    <property type="entry name" value="Beta-lactam-related"/>
</dbReference>
<accession>A0A5B7YFV3</accession>
<evidence type="ECO:0000256" key="1">
    <source>
        <dbReference type="SAM" id="Phobius"/>
    </source>
</evidence>
<keyword evidence="1" id="KW-0812">Transmembrane</keyword>
<name>A0A5B7YFV3_9ALTE</name>
<reference evidence="3 4" key="1">
    <citation type="submission" date="2019-04" db="EMBL/GenBank/DDBJ databases">
        <title>Salinimonas iocasae sp. nov., a halophilic bacterium isolated from the outer tube casing of tubeworms in Okinawa Trough.</title>
        <authorList>
            <person name="Zhang H."/>
            <person name="Wang H."/>
            <person name="Li C."/>
        </authorList>
    </citation>
    <scope>NUCLEOTIDE SEQUENCE [LARGE SCALE GENOMIC DNA]</scope>
    <source>
        <strain evidence="3 4">KX18D6</strain>
    </source>
</reference>
<feature type="transmembrane region" description="Helical" evidence="1">
    <location>
        <begin position="565"/>
        <end position="585"/>
    </location>
</feature>
<proteinExistence type="predicted"/>
<evidence type="ECO:0000313" key="3">
    <source>
        <dbReference type="EMBL" id="QCZ94577.1"/>
    </source>
</evidence>